<sequence>MGFVANAIKTLAGAVIAAEMLDMIAQAMRRAGRHIRIIKTG</sequence>
<proteinExistence type="predicted"/>
<protein>
    <submittedName>
        <fullName evidence="1">Uncharacterized protein</fullName>
    </submittedName>
</protein>
<dbReference type="STRING" id="1844006.PhaeoP97_03149"/>
<dbReference type="EMBL" id="CP016364">
    <property type="protein sequence ID" value="APG48510.1"/>
    <property type="molecule type" value="Genomic_DNA"/>
</dbReference>
<reference evidence="2" key="1">
    <citation type="submission" date="2016-07" db="EMBL/GenBank/DDBJ databases">
        <title>Phaeobacter portensis sp. nov., a tropodithietic acid producing bacterium isolated from a German harbor.</title>
        <authorList>
            <person name="Freese H.M."/>
            <person name="Bunk B."/>
            <person name="Breider S."/>
            <person name="Brinkhoff T."/>
        </authorList>
    </citation>
    <scope>NUCLEOTIDE SEQUENCE [LARGE SCALE GENOMIC DNA]</scope>
    <source>
        <strain evidence="2">P97</strain>
    </source>
</reference>
<organism evidence="1 2">
    <name type="scientific">Phaeobacter porticola</name>
    <dbReference type="NCBI Taxonomy" id="1844006"/>
    <lineage>
        <taxon>Bacteria</taxon>
        <taxon>Pseudomonadati</taxon>
        <taxon>Pseudomonadota</taxon>
        <taxon>Alphaproteobacteria</taxon>
        <taxon>Rhodobacterales</taxon>
        <taxon>Roseobacteraceae</taxon>
        <taxon>Phaeobacter</taxon>
    </lineage>
</organism>
<keyword evidence="2" id="KW-1185">Reference proteome</keyword>
<evidence type="ECO:0000313" key="1">
    <source>
        <dbReference type="EMBL" id="APG48510.1"/>
    </source>
</evidence>
<gene>
    <name evidence="1" type="ORF">PhaeoP97_03149</name>
</gene>
<dbReference type="AlphaFoldDB" id="A0A1L3I8Q0"/>
<name>A0A1L3I8Q0_9RHOB</name>
<evidence type="ECO:0000313" key="2">
    <source>
        <dbReference type="Proteomes" id="UP000183859"/>
    </source>
</evidence>
<dbReference type="KEGG" id="php:PhaeoP97_03149"/>
<accession>A0A1L3I8Q0</accession>
<dbReference type="Proteomes" id="UP000183859">
    <property type="component" value="Chromosome"/>
</dbReference>